<dbReference type="InterPro" id="IPR025979">
    <property type="entry name" value="ChrR-like_cupin_dom"/>
</dbReference>
<keyword evidence="4" id="KW-1185">Reference proteome</keyword>
<sequence length="161" mass="17047">MKAPLTTSIVSLLLCLSLSTGAAETSSPTFQVTHSSDLNWMPVPDGLGAEFAVVHGNPAESGVYVLRVRFPAGVMDTPHFHSQDRHVTVIEGSWYAGIGDAFDPATAKEITAGGYMFHPAGAAHWDGARGDTDTVVQIIGNGPVDSEQSNSGEAMWVRVHE</sequence>
<dbReference type="RefSeq" id="WP_407326299.1">
    <property type="nucleotide sequence ID" value="NZ_CP136865.1"/>
</dbReference>
<dbReference type="EMBL" id="CP136865">
    <property type="protein sequence ID" value="WOJ95600.1"/>
    <property type="molecule type" value="Genomic_DNA"/>
</dbReference>
<evidence type="ECO:0000313" key="4">
    <source>
        <dbReference type="Proteomes" id="UP001626549"/>
    </source>
</evidence>
<feature type="chain" id="PRO_5046173778" evidence="1">
    <location>
        <begin position="23"/>
        <end position="161"/>
    </location>
</feature>
<accession>A0ABZ0I8W5</accession>
<evidence type="ECO:0000313" key="3">
    <source>
        <dbReference type="EMBL" id="WOJ95600.1"/>
    </source>
</evidence>
<proteinExistence type="predicted"/>
<name>A0ABZ0I8W5_9GAMM</name>
<protein>
    <submittedName>
        <fullName evidence="3">Cupin domain-containing protein</fullName>
    </submittedName>
</protein>
<dbReference type="SUPFAM" id="SSF51182">
    <property type="entry name" value="RmlC-like cupins"/>
    <property type="match status" value="1"/>
</dbReference>
<feature type="domain" description="ChrR-like cupin" evidence="2">
    <location>
        <begin position="32"/>
        <end position="143"/>
    </location>
</feature>
<evidence type="ECO:0000256" key="1">
    <source>
        <dbReference type="SAM" id="SignalP"/>
    </source>
</evidence>
<feature type="signal peptide" evidence="1">
    <location>
        <begin position="1"/>
        <end position="22"/>
    </location>
</feature>
<dbReference type="Gene3D" id="2.60.120.10">
    <property type="entry name" value="Jelly Rolls"/>
    <property type="match status" value="1"/>
</dbReference>
<dbReference type="InterPro" id="IPR014710">
    <property type="entry name" value="RmlC-like_jellyroll"/>
</dbReference>
<reference evidence="3 4" key="1">
    <citation type="submission" date="2023-10" db="EMBL/GenBank/DDBJ databases">
        <title>Two novel species belonging to the OM43/NOR5 clade.</title>
        <authorList>
            <person name="Park M."/>
        </authorList>
    </citation>
    <scope>NUCLEOTIDE SEQUENCE [LARGE SCALE GENOMIC DNA]</scope>
    <source>
        <strain evidence="3 4">IMCC45268</strain>
    </source>
</reference>
<dbReference type="Proteomes" id="UP001626549">
    <property type="component" value="Chromosome"/>
</dbReference>
<organism evidence="3 4">
    <name type="scientific">Congregibacter brevis</name>
    <dbReference type="NCBI Taxonomy" id="3081201"/>
    <lineage>
        <taxon>Bacteria</taxon>
        <taxon>Pseudomonadati</taxon>
        <taxon>Pseudomonadota</taxon>
        <taxon>Gammaproteobacteria</taxon>
        <taxon>Cellvibrionales</taxon>
        <taxon>Halieaceae</taxon>
        <taxon>Congregibacter</taxon>
    </lineage>
</organism>
<dbReference type="Pfam" id="PF12973">
    <property type="entry name" value="Cupin_7"/>
    <property type="match status" value="1"/>
</dbReference>
<dbReference type="CDD" id="cd06989">
    <property type="entry name" value="cupin_DRT102"/>
    <property type="match status" value="1"/>
</dbReference>
<keyword evidence="1" id="KW-0732">Signal</keyword>
<evidence type="ECO:0000259" key="2">
    <source>
        <dbReference type="Pfam" id="PF12973"/>
    </source>
</evidence>
<dbReference type="InterPro" id="IPR011051">
    <property type="entry name" value="RmlC_Cupin_sf"/>
</dbReference>
<gene>
    <name evidence="3" type="ORF">R0137_10080</name>
</gene>